<accession>A0A803VC59</accession>
<feature type="domain" description="F-box" evidence="2">
    <location>
        <begin position="36"/>
        <end position="86"/>
    </location>
</feature>
<dbReference type="InterPro" id="IPR001810">
    <property type="entry name" value="F-box_dom"/>
</dbReference>
<organism evidence="3 4">
    <name type="scientific">Ficedula albicollis</name>
    <name type="common">Collared flycatcher</name>
    <name type="synonym">Muscicapa albicollis</name>
    <dbReference type="NCBI Taxonomy" id="59894"/>
    <lineage>
        <taxon>Eukaryota</taxon>
        <taxon>Metazoa</taxon>
        <taxon>Chordata</taxon>
        <taxon>Craniata</taxon>
        <taxon>Vertebrata</taxon>
        <taxon>Euteleostomi</taxon>
        <taxon>Archelosauria</taxon>
        <taxon>Archosauria</taxon>
        <taxon>Dinosauria</taxon>
        <taxon>Saurischia</taxon>
        <taxon>Theropoda</taxon>
        <taxon>Coelurosauria</taxon>
        <taxon>Aves</taxon>
        <taxon>Neognathae</taxon>
        <taxon>Neoaves</taxon>
        <taxon>Telluraves</taxon>
        <taxon>Australaves</taxon>
        <taxon>Passeriformes</taxon>
        <taxon>Muscicapidae</taxon>
        <taxon>Ficedula</taxon>
    </lineage>
</organism>
<sequence length="380" mass="43519">MTSGCTSVPRRKQRKRRRRSRCGRSSGRDSPALSALGDFQILPLEIFQMVLNYLSVRDISRLSMVSKTISGRLIHYISTSSGSRRLLLQDFHSPQLPARREGASILEHYKSLGLLLKRCTLLLPTRDRLKYVHKVLSGVSDAPRALEVPASHPPFQILTAGWDELECHRVFNFLWDLSNLARKVARRLELRIRLFCRAVLLSGSRRGDSAFWLTRILKPWPMVNQARLLYLIFGPVSSRDVVPQQWLMENNARLLLLSGNSICFTFMASKAVNGRAVELARLMVFMVLVCEKDLYCMDWAVKMMQKVCNVFSTPWERNNFLQCLENSFARMLMDLLQAVLAGERDEEDSSFLNLFHLMNAQANFHKEILYMAMGSTSSTP</sequence>
<dbReference type="AlphaFoldDB" id="A0A803VC59"/>
<evidence type="ECO:0000313" key="3">
    <source>
        <dbReference type="Ensembl" id="ENSFALP00000020315.1"/>
    </source>
</evidence>
<dbReference type="Pfam" id="PF00646">
    <property type="entry name" value="F-box"/>
    <property type="match status" value="1"/>
</dbReference>
<dbReference type="Pfam" id="PF24467">
    <property type="entry name" value="ARM_FBXO47"/>
    <property type="match status" value="1"/>
</dbReference>
<evidence type="ECO:0000313" key="4">
    <source>
        <dbReference type="Proteomes" id="UP000016665"/>
    </source>
</evidence>
<dbReference type="PANTHER" id="PTHR34098:SF1">
    <property type="entry name" value="F-BOX ONLY PROTEIN 47"/>
    <property type="match status" value="1"/>
</dbReference>
<dbReference type="SUPFAM" id="SSF81383">
    <property type="entry name" value="F-box domain"/>
    <property type="match status" value="1"/>
</dbReference>
<feature type="region of interest" description="Disordered" evidence="1">
    <location>
        <begin position="1"/>
        <end position="30"/>
    </location>
</feature>
<dbReference type="InterPro" id="IPR056622">
    <property type="entry name" value="ARM_FBXO47"/>
</dbReference>
<evidence type="ECO:0000256" key="1">
    <source>
        <dbReference type="SAM" id="MobiDB-lite"/>
    </source>
</evidence>
<proteinExistence type="predicted"/>
<reference evidence="3" key="3">
    <citation type="submission" date="2025-09" db="UniProtKB">
        <authorList>
            <consortium name="Ensembl"/>
        </authorList>
    </citation>
    <scope>IDENTIFICATION</scope>
</reference>
<feature type="compositionally biased region" description="Basic residues" evidence="1">
    <location>
        <begin position="9"/>
        <end position="22"/>
    </location>
</feature>
<evidence type="ECO:0000259" key="2">
    <source>
        <dbReference type="PROSITE" id="PS50181"/>
    </source>
</evidence>
<name>A0A803VC59_FICAL</name>
<dbReference type="GeneTree" id="ENSGT00390000014175"/>
<reference evidence="3" key="2">
    <citation type="submission" date="2025-08" db="UniProtKB">
        <authorList>
            <consortium name="Ensembl"/>
        </authorList>
    </citation>
    <scope>IDENTIFICATION</scope>
</reference>
<keyword evidence="4" id="KW-1185">Reference proteome</keyword>
<protein>
    <submittedName>
        <fullName evidence="3">F-box protein 47</fullName>
    </submittedName>
</protein>
<dbReference type="CDD" id="cd22112">
    <property type="entry name" value="F-box_FBXO47"/>
    <property type="match status" value="1"/>
</dbReference>
<dbReference type="PANTHER" id="PTHR34098">
    <property type="entry name" value="F-BOX ONLY PROTEIN 47"/>
    <property type="match status" value="1"/>
</dbReference>
<gene>
    <name evidence="3" type="primary">FBXO47</name>
</gene>
<dbReference type="InterPro" id="IPR036047">
    <property type="entry name" value="F-box-like_dom_sf"/>
</dbReference>
<dbReference type="InterPro" id="IPR038946">
    <property type="entry name" value="FBXO47"/>
</dbReference>
<dbReference type="Proteomes" id="UP000016665">
    <property type="component" value="Chromosome 27"/>
</dbReference>
<dbReference type="Ensembl" id="ENSFALT00000032779.1">
    <property type="protein sequence ID" value="ENSFALP00000020315.1"/>
    <property type="gene ID" value="ENSFALG00000007898.2"/>
</dbReference>
<reference evidence="3 4" key="1">
    <citation type="journal article" date="2012" name="Nature">
        <title>The genomic landscape of species divergence in Ficedula flycatchers.</title>
        <authorList>
            <person name="Ellegren H."/>
            <person name="Smeds L."/>
            <person name="Burri R."/>
            <person name="Olason P.I."/>
            <person name="Backstrom N."/>
            <person name="Kawakami T."/>
            <person name="Kunstner A."/>
            <person name="Makinen H."/>
            <person name="Nadachowska-Brzyska K."/>
            <person name="Qvarnstrom A."/>
            <person name="Uebbing S."/>
            <person name="Wolf J.B."/>
        </authorList>
    </citation>
    <scope>NUCLEOTIDE SEQUENCE [LARGE SCALE GENOMIC DNA]</scope>
</reference>
<dbReference type="PROSITE" id="PS50181">
    <property type="entry name" value="FBOX"/>
    <property type="match status" value="1"/>
</dbReference>